<gene>
    <name evidence="2" type="ORF">METZ01_LOCUS295760</name>
</gene>
<feature type="region of interest" description="Disordered" evidence="1">
    <location>
        <begin position="1"/>
        <end position="47"/>
    </location>
</feature>
<sequence length="90" mass="10294">MRATHKKLCVDPKHWSSTDKKSKKSMWSKAAQRAASSGGHKLHNSVEESQLDQNLVDLMTKPIERMLKAAGKGKWKEVLSYYKELGRIIR</sequence>
<dbReference type="AlphaFoldDB" id="A0A382M1Z8"/>
<evidence type="ECO:0000256" key="1">
    <source>
        <dbReference type="SAM" id="MobiDB-lite"/>
    </source>
</evidence>
<reference evidence="2" key="1">
    <citation type="submission" date="2018-05" db="EMBL/GenBank/DDBJ databases">
        <authorList>
            <person name="Lanie J.A."/>
            <person name="Ng W.-L."/>
            <person name="Kazmierczak K.M."/>
            <person name="Andrzejewski T.M."/>
            <person name="Davidsen T.M."/>
            <person name="Wayne K.J."/>
            <person name="Tettelin H."/>
            <person name="Glass J.I."/>
            <person name="Rusch D."/>
            <person name="Podicherti R."/>
            <person name="Tsui H.-C.T."/>
            <person name="Winkler M.E."/>
        </authorList>
    </citation>
    <scope>NUCLEOTIDE SEQUENCE</scope>
</reference>
<name>A0A382M1Z8_9ZZZZ</name>
<accession>A0A382M1Z8</accession>
<feature type="compositionally biased region" description="Basic and acidic residues" evidence="1">
    <location>
        <begin position="8"/>
        <end position="20"/>
    </location>
</feature>
<protein>
    <submittedName>
        <fullName evidence="2">Uncharacterized protein</fullName>
    </submittedName>
</protein>
<evidence type="ECO:0000313" key="2">
    <source>
        <dbReference type="EMBL" id="SVC42906.1"/>
    </source>
</evidence>
<dbReference type="EMBL" id="UINC01090717">
    <property type="protein sequence ID" value="SVC42906.1"/>
    <property type="molecule type" value="Genomic_DNA"/>
</dbReference>
<proteinExistence type="predicted"/>
<organism evidence="2">
    <name type="scientific">marine metagenome</name>
    <dbReference type="NCBI Taxonomy" id="408172"/>
    <lineage>
        <taxon>unclassified sequences</taxon>
        <taxon>metagenomes</taxon>
        <taxon>ecological metagenomes</taxon>
    </lineage>
</organism>